<dbReference type="Proteomes" id="UP001156882">
    <property type="component" value="Unassembled WGS sequence"/>
</dbReference>
<sequence>MPRLNRIIETSLYVEDLDRAARFYEAVLGLEALLKLERLYVYDVGGANVLLVFKRGASAEDMAMPNGLIPGHDASGRIHVCFAISAEELVAWETRLAEHHIAIEGRVDWPAGGKSVYFRDTDGNMLELATPGMWRIY</sequence>
<evidence type="ECO:0000259" key="1">
    <source>
        <dbReference type="PROSITE" id="PS51819"/>
    </source>
</evidence>
<protein>
    <submittedName>
        <fullName evidence="2">Glyoxalase</fullName>
    </submittedName>
</protein>
<dbReference type="SUPFAM" id="SSF54593">
    <property type="entry name" value="Glyoxalase/Bleomycin resistance protein/Dihydroxybiphenyl dioxygenase"/>
    <property type="match status" value="1"/>
</dbReference>
<feature type="domain" description="VOC" evidence="1">
    <location>
        <begin position="6"/>
        <end position="131"/>
    </location>
</feature>
<dbReference type="InterPro" id="IPR029068">
    <property type="entry name" value="Glyas_Bleomycin-R_OHBP_Dase"/>
</dbReference>
<name>A0ABQ6CT62_9HYPH</name>
<keyword evidence="3" id="KW-1185">Reference proteome</keyword>
<dbReference type="PANTHER" id="PTHR21366:SF22">
    <property type="entry name" value="VOC DOMAIN-CONTAINING PROTEIN"/>
    <property type="match status" value="1"/>
</dbReference>
<dbReference type="Gene3D" id="3.10.180.10">
    <property type="entry name" value="2,3-Dihydroxybiphenyl 1,2-Dioxygenase, domain 1"/>
    <property type="match status" value="1"/>
</dbReference>
<comment type="caution">
    <text evidence="2">The sequence shown here is derived from an EMBL/GenBank/DDBJ whole genome shotgun (WGS) entry which is preliminary data.</text>
</comment>
<evidence type="ECO:0000313" key="3">
    <source>
        <dbReference type="Proteomes" id="UP001156882"/>
    </source>
</evidence>
<reference evidence="3" key="1">
    <citation type="journal article" date="2019" name="Int. J. Syst. Evol. Microbiol.">
        <title>The Global Catalogue of Microorganisms (GCM) 10K type strain sequencing project: providing services to taxonomists for standard genome sequencing and annotation.</title>
        <authorList>
            <consortium name="The Broad Institute Genomics Platform"/>
            <consortium name="The Broad Institute Genome Sequencing Center for Infectious Disease"/>
            <person name="Wu L."/>
            <person name="Ma J."/>
        </authorList>
    </citation>
    <scope>NUCLEOTIDE SEQUENCE [LARGE SCALE GENOMIC DNA]</scope>
    <source>
        <strain evidence="3">NBRC 101365</strain>
    </source>
</reference>
<dbReference type="InterPro" id="IPR004360">
    <property type="entry name" value="Glyas_Fos-R_dOase_dom"/>
</dbReference>
<proteinExistence type="predicted"/>
<gene>
    <name evidence="2" type="ORF">GCM10007874_65270</name>
</gene>
<dbReference type="Pfam" id="PF00903">
    <property type="entry name" value="Glyoxalase"/>
    <property type="match status" value="1"/>
</dbReference>
<dbReference type="PANTHER" id="PTHR21366">
    <property type="entry name" value="GLYOXALASE FAMILY PROTEIN"/>
    <property type="match status" value="1"/>
</dbReference>
<dbReference type="RefSeq" id="WP_284316438.1">
    <property type="nucleotide sequence ID" value="NZ_BSPC01000075.1"/>
</dbReference>
<dbReference type="InterPro" id="IPR050383">
    <property type="entry name" value="GlyoxalaseI/FosfomycinResist"/>
</dbReference>
<evidence type="ECO:0000313" key="2">
    <source>
        <dbReference type="EMBL" id="GLS23506.1"/>
    </source>
</evidence>
<dbReference type="PROSITE" id="PS51819">
    <property type="entry name" value="VOC"/>
    <property type="match status" value="1"/>
</dbReference>
<dbReference type="EMBL" id="BSPC01000075">
    <property type="protein sequence ID" value="GLS23506.1"/>
    <property type="molecule type" value="Genomic_DNA"/>
</dbReference>
<dbReference type="InterPro" id="IPR037523">
    <property type="entry name" value="VOC_core"/>
</dbReference>
<accession>A0ABQ6CT62</accession>
<organism evidence="2 3">
    <name type="scientific">Labrys miyagiensis</name>
    <dbReference type="NCBI Taxonomy" id="346912"/>
    <lineage>
        <taxon>Bacteria</taxon>
        <taxon>Pseudomonadati</taxon>
        <taxon>Pseudomonadota</taxon>
        <taxon>Alphaproteobacteria</taxon>
        <taxon>Hyphomicrobiales</taxon>
        <taxon>Xanthobacteraceae</taxon>
        <taxon>Labrys</taxon>
    </lineage>
</organism>